<dbReference type="PROSITE" id="PS50968">
    <property type="entry name" value="BIOTINYL_LIPOYL"/>
    <property type="match status" value="1"/>
</dbReference>
<dbReference type="HOGENOM" id="CLU_174632_0_0_10"/>
<dbReference type="SUPFAM" id="SSF51230">
    <property type="entry name" value="Single hybrid motif"/>
    <property type="match status" value="1"/>
</dbReference>
<proteinExistence type="predicted"/>
<organism evidence="3 4">
    <name type="scientific">Odoribacter laneus YIT 12061</name>
    <dbReference type="NCBI Taxonomy" id="742817"/>
    <lineage>
        <taxon>Bacteria</taxon>
        <taxon>Pseudomonadati</taxon>
        <taxon>Bacteroidota</taxon>
        <taxon>Bacteroidia</taxon>
        <taxon>Bacteroidales</taxon>
        <taxon>Odoribacteraceae</taxon>
        <taxon>Odoribacter</taxon>
    </lineage>
</organism>
<feature type="domain" description="Lipoyl-binding" evidence="2">
    <location>
        <begin position="29"/>
        <end position="104"/>
    </location>
</feature>
<dbReference type="InterPro" id="IPR001882">
    <property type="entry name" value="Biotin_BS"/>
</dbReference>
<dbReference type="GeneID" id="98069385"/>
<evidence type="ECO:0000313" key="4">
    <source>
        <dbReference type="Proteomes" id="UP000004892"/>
    </source>
</evidence>
<dbReference type="AlphaFoldDB" id="H1DHT6"/>
<keyword evidence="4" id="KW-1185">Reference proteome</keyword>
<protein>
    <recommendedName>
        <fullName evidence="2">Lipoyl-binding domain-containing protein</fullName>
    </recommendedName>
</protein>
<comment type="caution">
    <text evidence="3">The sequence shown here is derived from an EMBL/GenBank/DDBJ whole genome shotgun (WGS) entry which is preliminary data.</text>
</comment>
<reference evidence="3 4" key="1">
    <citation type="submission" date="2012-01" db="EMBL/GenBank/DDBJ databases">
        <title>The Genome Sequence of Odoribacter laneus YIT 12061.</title>
        <authorList>
            <consortium name="The Broad Institute Genome Sequencing Platform"/>
            <person name="Earl A."/>
            <person name="Ward D."/>
            <person name="Feldgarden M."/>
            <person name="Gevers D."/>
            <person name="Morotomi M."/>
            <person name="Young S.K."/>
            <person name="Zeng Q."/>
            <person name="Gargeya S."/>
            <person name="Fitzgerald M."/>
            <person name="Haas B."/>
            <person name="Abouelleil A."/>
            <person name="Alvarado L."/>
            <person name="Arachchi H.M."/>
            <person name="Berlin A."/>
            <person name="Chapman S.B."/>
            <person name="Gearin G."/>
            <person name="Goldberg J."/>
            <person name="Griggs A."/>
            <person name="Gujja S."/>
            <person name="Hansen M."/>
            <person name="Heiman D."/>
            <person name="Howarth C."/>
            <person name="Larimer J."/>
            <person name="Lui A."/>
            <person name="MacDonald P.J.P."/>
            <person name="McCowen C."/>
            <person name="Montmayeur A."/>
            <person name="Murphy C."/>
            <person name="Neiman D."/>
            <person name="Pearson M."/>
            <person name="Priest M."/>
            <person name="Roberts A."/>
            <person name="Saif S."/>
            <person name="Shea T."/>
            <person name="Sisk P."/>
            <person name="Stolte C."/>
            <person name="Sykes S."/>
            <person name="Wortman J."/>
            <person name="Nusbaum C."/>
            <person name="Birren B."/>
        </authorList>
    </citation>
    <scope>NUCLEOTIDE SEQUENCE [LARGE SCALE GENOMIC DNA]</scope>
    <source>
        <strain evidence="3 4">YIT 12061</strain>
    </source>
</reference>
<dbReference type="CDD" id="cd06850">
    <property type="entry name" value="biotinyl_domain"/>
    <property type="match status" value="1"/>
</dbReference>
<dbReference type="PATRIC" id="fig|742817.3.peg.1939"/>
<sequence>MSNTKYEKLQIDGVEYKTTFTSKWINRKKWEEPNLNLIESHIPGTILNINVKEGQEVEADDVLLTLQAMKMNNKITAPFSAKIKKIYVKAGDQIAKDTLMIELEE</sequence>
<gene>
    <name evidence="3" type="ORF">HMPREF9449_01822</name>
</gene>
<dbReference type="PROSITE" id="PS00188">
    <property type="entry name" value="BIOTIN"/>
    <property type="match status" value="1"/>
</dbReference>
<dbReference type="Gene3D" id="2.40.50.100">
    <property type="match status" value="1"/>
</dbReference>
<dbReference type="STRING" id="742817.HMPREF9449_01822"/>
<dbReference type="EMBL" id="ADMC01000023">
    <property type="protein sequence ID" value="EHP47215.1"/>
    <property type="molecule type" value="Genomic_DNA"/>
</dbReference>
<dbReference type="PANTHER" id="PTHR45266">
    <property type="entry name" value="OXALOACETATE DECARBOXYLASE ALPHA CHAIN"/>
    <property type="match status" value="1"/>
</dbReference>
<dbReference type="InterPro" id="IPR000089">
    <property type="entry name" value="Biotin_lipoyl"/>
</dbReference>
<dbReference type="Proteomes" id="UP000004892">
    <property type="component" value="Unassembled WGS sequence"/>
</dbReference>
<dbReference type="FunFam" id="2.40.50.100:FF:000003">
    <property type="entry name" value="Acetyl-CoA carboxylase biotin carboxyl carrier protein"/>
    <property type="match status" value="1"/>
</dbReference>
<accession>H1DHT6</accession>
<name>H1DHT6_9BACT</name>
<dbReference type="eggNOG" id="COG4770">
    <property type="taxonomic scope" value="Bacteria"/>
</dbReference>
<dbReference type="PANTHER" id="PTHR45266:SF3">
    <property type="entry name" value="OXALOACETATE DECARBOXYLASE ALPHA CHAIN"/>
    <property type="match status" value="1"/>
</dbReference>
<dbReference type="Pfam" id="PF00364">
    <property type="entry name" value="Biotin_lipoyl"/>
    <property type="match status" value="1"/>
</dbReference>
<dbReference type="InterPro" id="IPR011053">
    <property type="entry name" value="Single_hybrid_motif"/>
</dbReference>
<dbReference type="RefSeq" id="WP_009136970.1">
    <property type="nucleotide sequence ID" value="NZ_JH594596.1"/>
</dbReference>
<evidence type="ECO:0000256" key="1">
    <source>
        <dbReference type="ARBA" id="ARBA00023267"/>
    </source>
</evidence>
<evidence type="ECO:0000313" key="3">
    <source>
        <dbReference type="EMBL" id="EHP47215.1"/>
    </source>
</evidence>
<dbReference type="InterPro" id="IPR050709">
    <property type="entry name" value="Biotin_Carboxyl_Carrier/Decarb"/>
</dbReference>
<evidence type="ECO:0000259" key="2">
    <source>
        <dbReference type="PROSITE" id="PS50968"/>
    </source>
</evidence>
<keyword evidence="1" id="KW-0092">Biotin</keyword>